<evidence type="ECO:0000313" key="4">
    <source>
        <dbReference type="Proteomes" id="UP001059893"/>
    </source>
</evidence>
<dbReference type="InterPro" id="IPR040009">
    <property type="entry name" value="Mtf2/C5D6.12-like"/>
</dbReference>
<feature type="region of interest" description="Disordered" evidence="1">
    <location>
        <begin position="362"/>
        <end position="395"/>
    </location>
</feature>
<feature type="compositionally biased region" description="Basic and acidic residues" evidence="1">
    <location>
        <begin position="235"/>
        <end position="272"/>
    </location>
</feature>
<feature type="domain" description="Mtf2-like C-terminal" evidence="2">
    <location>
        <begin position="334"/>
        <end position="498"/>
    </location>
</feature>
<evidence type="ECO:0000313" key="3">
    <source>
        <dbReference type="EMBL" id="KAI6301020.1"/>
    </source>
</evidence>
<name>A0ABQ8NTR6_PYRGI</name>
<dbReference type="Proteomes" id="UP001059893">
    <property type="component" value="Unassembled WGS sequence"/>
</dbReference>
<feature type="compositionally biased region" description="Low complexity" evidence="1">
    <location>
        <begin position="137"/>
        <end position="156"/>
    </location>
</feature>
<comment type="caution">
    <text evidence="3">The sequence shown here is derived from an EMBL/GenBank/DDBJ whole genome shotgun (WGS) entry which is preliminary data.</text>
</comment>
<feature type="region of interest" description="Disordered" evidence="1">
    <location>
        <begin position="77"/>
        <end position="102"/>
    </location>
</feature>
<dbReference type="InterPro" id="IPR043837">
    <property type="entry name" value="Mtf2-like_C"/>
</dbReference>
<protein>
    <recommendedName>
        <fullName evidence="2">Mtf2-like C-terminal domain-containing protein</fullName>
    </recommendedName>
</protein>
<sequence length="551" mass="61352">MNMATTMLPFLYQTRTIQRLVRPKPAHLAFCSLLHATSAHNFSSSSSHLYWRPNQAEPKFNTEDPIPFELPEDLAADPRFNPPPENEHVEVDDGPETSGTITPKERQAFDHIFKEISRTPLSPGGDGATTTKDIFGSLVDSGDMSGSSMNSSRVSSPEQSIISSILAEASQNLLPGTNSNHRDLLKSMRQLHNIDPFGRNAGSDMSAQERYEKLLSFPPSLRVAAKRALGILKPGEKADSERKMTSLGPEKAHPEHMPLNREEYMAGRKDQSALKTEASQTDEADVELDEKPSLPDASEVSFETSGPSPMESEGSIDSRINANELRNRERGRVNSLMLLTKSDFELWDVLEREVFSMVSRLGLDANGKPPPRRRKKPTKTSDPSVASVSPDGDTRPRLDLLVHGPLYSSHIISGLKTMDELYPGSPLALAILPRVKALGLASYILGASVDLYTAQMKLHWGRYRDVRAVLDLMDEMRSAELLFDQRHMFMLEEMERSMLLCVSGKRGDALANIFASPEWATLLVTRIAHFKNWMQMDVKNRQANQSRFVAA</sequence>
<reference evidence="3" key="1">
    <citation type="submission" date="2021-01" db="EMBL/GenBank/DDBJ databases">
        <title>Deciphering the adaptive evolutionary patterns associated with biogeogrpahic diversity in the finger millet blast pathogen Magnaporthe oryzae in Eastern Africa.</title>
        <authorList>
            <person name="Onyema G."/>
            <person name="Shittu T.A."/>
            <person name="Dodsworth S."/>
            <person name="Devilliers S."/>
            <person name="Muthumeenakshi S."/>
            <person name="Sreenivasaprasad S."/>
        </authorList>
    </citation>
    <scope>NUCLEOTIDE SEQUENCE</scope>
    <source>
        <strain evidence="3">D15/s37</strain>
    </source>
</reference>
<feature type="region of interest" description="Disordered" evidence="1">
    <location>
        <begin position="235"/>
        <end position="323"/>
    </location>
</feature>
<proteinExistence type="predicted"/>
<dbReference type="PANTHER" id="PTHR39468:SF1">
    <property type="entry name" value="MTF2-LIKE C-TERMINAL DOMAIN-CONTAINING PROTEIN"/>
    <property type="match status" value="1"/>
</dbReference>
<keyword evidence="4" id="KW-1185">Reference proteome</keyword>
<accession>A0ABQ8NTR6</accession>
<gene>
    <name evidence="3" type="ORF">MCOR33_003366</name>
</gene>
<feature type="region of interest" description="Disordered" evidence="1">
    <location>
        <begin position="117"/>
        <end position="156"/>
    </location>
</feature>
<organism evidence="3 4">
    <name type="scientific">Pyricularia grisea</name>
    <name type="common">Crabgrass-specific blast fungus</name>
    <name type="synonym">Magnaporthe grisea</name>
    <dbReference type="NCBI Taxonomy" id="148305"/>
    <lineage>
        <taxon>Eukaryota</taxon>
        <taxon>Fungi</taxon>
        <taxon>Dikarya</taxon>
        <taxon>Ascomycota</taxon>
        <taxon>Pezizomycotina</taxon>
        <taxon>Sordariomycetes</taxon>
        <taxon>Sordariomycetidae</taxon>
        <taxon>Magnaporthales</taxon>
        <taxon>Pyriculariaceae</taxon>
        <taxon>Pyricularia</taxon>
    </lineage>
</organism>
<dbReference type="PANTHER" id="PTHR39468">
    <property type="entry name" value="CHROMOSOME 7, WHOLE GENOME SHOTGUN SEQUENCE"/>
    <property type="match status" value="1"/>
</dbReference>
<evidence type="ECO:0000259" key="2">
    <source>
        <dbReference type="Pfam" id="PF19189"/>
    </source>
</evidence>
<evidence type="ECO:0000256" key="1">
    <source>
        <dbReference type="SAM" id="MobiDB-lite"/>
    </source>
</evidence>
<dbReference type="Pfam" id="PF19189">
    <property type="entry name" value="Mtf2"/>
    <property type="match status" value="1"/>
</dbReference>
<dbReference type="EMBL" id="JABSND010000043">
    <property type="protein sequence ID" value="KAI6301020.1"/>
    <property type="molecule type" value="Genomic_DNA"/>
</dbReference>